<dbReference type="InterPro" id="IPR003726">
    <property type="entry name" value="HCY_dom"/>
</dbReference>
<dbReference type="SUPFAM" id="SSF52242">
    <property type="entry name" value="Cobalamin (vitamin B12)-binding domain"/>
    <property type="match status" value="1"/>
</dbReference>
<dbReference type="PANTHER" id="PTHR45833:SF1">
    <property type="entry name" value="METHIONINE SYNTHASE"/>
    <property type="match status" value="1"/>
</dbReference>
<dbReference type="NCBIfam" id="NF005719">
    <property type="entry name" value="PRK07535.1"/>
    <property type="match status" value="1"/>
</dbReference>
<evidence type="ECO:0000256" key="2">
    <source>
        <dbReference type="ARBA" id="ARBA00001947"/>
    </source>
</evidence>
<keyword evidence="8 19" id="KW-0489">Methyltransferase</keyword>
<dbReference type="InterPro" id="IPR036594">
    <property type="entry name" value="Meth_synthase_dom"/>
</dbReference>
<dbReference type="InterPro" id="IPR017215">
    <property type="entry name" value="MetH_bac"/>
</dbReference>
<dbReference type="GO" id="GO:0046653">
    <property type="term" value="P:tetrahydrofolate metabolic process"/>
    <property type="evidence" value="ECO:0007669"/>
    <property type="project" value="TreeGrafter"/>
</dbReference>
<keyword evidence="25" id="KW-1185">Reference proteome</keyword>
<keyword evidence="13 19" id="KW-0479">Metal-binding</keyword>
<dbReference type="PROSITE" id="PS50972">
    <property type="entry name" value="PTERIN_BINDING"/>
    <property type="match status" value="1"/>
</dbReference>
<keyword evidence="10" id="KW-0846">Cobalamin</keyword>
<evidence type="ECO:0000256" key="12">
    <source>
        <dbReference type="ARBA" id="ARBA00022691"/>
    </source>
</evidence>
<dbReference type="GO" id="GO:0005829">
    <property type="term" value="C:cytosol"/>
    <property type="evidence" value="ECO:0007669"/>
    <property type="project" value="TreeGrafter"/>
</dbReference>
<comment type="cofactor">
    <cofactor evidence="3">
        <name>methylcob(III)alamin</name>
        <dbReference type="ChEBI" id="CHEBI:28115"/>
    </cofactor>
</comment>
<dbReference type="InterPro" id="IPR003759">
    <property type="entry name" value="Cbl-bd_cap"/>
</dbReference>
<dbReference type="AlphaFoldDB" id="F2JGX5"/>
<dbReference type="SUPFAM" id="SSF82282">
    <property type="entry name" value="Homocysteine S-methyltransferase"/>
    <property type="match status" value="1"/>
</dbReference>
<feature type="binding site" evidence="19">
    <location>
        <position position="204"/>
    </location>
    <ligand>
        <name>Zn(2+)</name>
        <dbReference type="ChEBI" id="CHEBI:29105"/>
    </ligand>
</feature>
<comment type="catalytic activity">
    <reaction evidence="1">
        <text>(6S)-5-methyl-5,6,7,8-tetrahydrofolate + L-homocysteine = (6S)-5,6,7,8-tetrahydrofolate + L-methionine</text>
        <dbReference type="Rhea" id="RHEA:11172"/>
        <dbReference type="ChEBI" id="CHEBI:18608"/>
        <dbReference type="ChEBI" id="CHEBI:57453"/>
        <dbReference type="ChEBI" id="CHEBI:57844"/>
        <dbReference type="ChEBI" id="CHEBI:58199"/>
        <dbReference type="EC" id="2.1.1.13"/>
    </reaction>
</comment>
<evidence type="ECO:0000256" key="14">
    <source>
        <dbReference type="ARBA" id="ARBA00022833"/>
    </source>
</evidence>
<reference evidence="24 25" key="1">
    <citation type="journal article" date="2011" name="J. Bacteriol.">
        <title>Complete genome sequence of the cellulose-degrading bacterium Cellulosilyticum lentocellum.</title>
        <authorList>
            <consortium name="US DOE Joint Genome Institute"/>
            <person name="Miller D.A."/>
            <person name="Suen G."/>
            <person name="Bruce D."/>
            <person name="Copeland A."/>
            <person name="Cheng J.F."/>
            <person name="Detter C."/>
            <person name="Goodwin L.A."/>
            <person name="Han C.S."/>
            <person name="Hauser L.J."/>
            <person name="Land M.L."/>
            <person name="Lapidus A."/>
            <person name="Lucas S."/>
            <person name="Meincke L."/>
            <person name="Pitluck S."/>
            <person name="Tapia R."/>
            <person name="Teshima H."/>
            <person name="Woyke T."/>
            <person name="Fox B.G."/>
            <person name="Angert E.R."/>
            <person name="Currie C.R."/>
        </authorList>
    </citation>
    <scope>NUCLEOTIDE SEQUENCE [LARGE SCALE GENOMIC DNA]</scope>
    <source>
        <strain evidence="25">ATCC 49066 / DSM 5427 / NCIMB 11756 / RHM5</strain>
    </source>
</reference>
<evidence type="ECO:0000259" key="22">
    <source>
        <dbReference type="PROSITE" id="PS51332"/>
    </source>
</evidence>
<evidence type="ECO:0000256" key="18">
    <source>
        <dbReference type="ARBA" id="ARBA00031040"/>
    </source>
</evidence>
<evidence type="ECO:0000256" key="10">
    <source>
        <dbReference type="ARBA" id="ARBA00022628"/>
    </source>
</evidence>
<dbReference type="InterPro" id="IPR050554">
    <property type="entry name" value="Met_Synthase/Corrinoid"/>
</dbReference>
<comment type="pathway">
    <text evidence="4">Amino-acid biosynthesis; L-methionine biosynthesis via de novo pathway; L-methionine from L-homocysteine (MetH route): step 1/1.</text>
</comment>
<evidence type="ECO:0000256" key="17">
    <source>
        <dbReference type="ARBA" id="ARBA00025552"/>
    </source>
</evidence>
<proteinExistence type="inferred from homology"/>
<dbReference type="PROSITE" id="PS51332">
    <property type="entry name" value="B12_BINDING"/>
    <property type="match status" value="1"/>
</dbReference>
<accession>F2JGX5</accession>
<evidence type="ECO:0000259" key="20">
    <source>
        <dbReference type="PROSITE" id="PS50970"/>
    </source>
</evidence>
<dbReference type="PROSITE" id="PS50970">
    <property type="entry name" value="HCY"/>
    <property type="match status" value="1"/>
</dbReference>
<keyword evidence="12" id="KW-0949">S-adenosyl-L-methionine</keyword>
<keyword evidence="16" id="KW-0170">Cobalt</keyword>
<comment type="function">
    <text evidence="17">Catalyzes the transfer of a methyl group from methyl-cobalamin to homocysteine, yielding enzyme-bound cob(I)alamin and methionine. Subsequently, remethylates the cofactor using methyltetrahydrofolate.</text>
</comment>
<dbReference type="Proteomes" id="UP000008467">
    <property type="component" value="Chromosome"/>
</dbReference>
<dbReference type="Gene3D" id="1.10.1240.10">
    <property type="entry name" value="Methionine synthase domain"/>
    <property type="match status" value="1"/>
</dbReference>
<dbReference type="GO" id="GO:0046872">
    <property type="term" value="F:metal ion binding"/>
    <property type="evidence" value="ECO:0007669"/>
    <property type="project" value="UniProtKB-KW"/>
</dbReference>
<evidence type="ECO:0000313" key="25">
    <source>
        <dbReference type="Proteomes" id="UP000008467"/>
    </source>
</evidence>
<dbReference type="Gene3D" id="3.20.20.330">
    <property type="entry name" value="Homocysteine-binding-like domain"/>
    <property type="match status" value="1"/>
</dbReference>
<evidence type="ECO:0000256" key="15">
    <source>
        <dbReference type="ARBA" id="ARBA00023167"/>
    </source>
</evidence>
<dbReference type="GO" id="GO:0031419">
    <property type="term" value="F:cobalamin binding"/>
    <property type="evidence" value="ECO:0007669"/>
    <property type="project" value="UniProtKB-KW"/>
</dbReference>
<dbReference type="InterPro" id="IPR036589">
    <property type="entry name" value="HCY_dom_sf"/>
</dbReference>
<dbReference type="GO" id="GO:0032259">
    <property type="term" value="P:methylation"/>
    <property type="evidence" value="ECO:0007669"/>
    <property type="project" value="UniProtKB-KW"/>
</dbReference>
<dbReference type="Gene3D" id="3.40.50.280">
    <property type="entry name" value="Cobalamin-binding domain"/>
    <property type="match status" value="1"/>
</dbReference>
<evidence type="ECO:0000256" key="3">
    <source>
        <dbReference type="ARBA" id="ARBA00001956"/>
    </source>
</evidence>
<sequence length="793" mass="86918">MVCNVLGKRRLYFDGAMGTAVQSRGLKLGEVPELFNITHPEIIEEIHRAYLEAGSNFVTTNTFGANRYKIEEKGYTVEQIISKAVEIAKAAKEDFPDSYIALDIGPSGKVLRPVGDVEFEEVYEIFKEQVIAGEKAGCDVILCETFTDLYELKAAVLAAKENTSLPVFCTMSFEENGRTFFGTSIESMILTLEGLGVSALGVNCSLGPKQLKEIVKRITKLSHIPVMVQPNAGLPVMQGENVHYDITAEEFAEIMKEFAEDGVSILGGCCGTTPEYIEKTVDKTKDIPYELLEREKVTGICSSSEVVYFDDVVVIGERLNPTGKKMLQQALRNHDMDYVLREAIKQQEQGAHILDVNMGLPDIDEVEMLKQAVVEVQSIVGLPLQIDSSNVDALEAAVRIYNGKPLINSVNGKKESLEAVLPIAKRYGACILGLTLDEKGIPETAEERLIVAKRIVDAAVREGIPKEDIFIDCLVVTASAQQSLVKETLKAVRLVKEELGVKTILGVSNVSFGLPQRPIINKTMLAMALIEGLDAPIMNPGDAGMMEAISAYRVLMGKDQDSKAYIDKYSGENSSIGAAMSNVIHNETIMSMNLAIKKGLKEEAKTVTLELMKEKSPLEMIELDIIPALNEVGKLYETGVIFLPQLIKSAEAAKAAFEILQVEMSKQNVEARTTKTKVVLATVYGDIHDIGKNIVKVIMENYNFEVIDLGKDVPSERVIEAVKKHEVRIVGLSALMTTTVNSMKDTITLLRKECEEVKVIVGGAVLTPELAQYVGADYFAKDAMETVRIASSL</sequence>
<evidence type="ECO:0000256" key="19">
    <source>
        <dbReference type="PROSITE-ProRule" id="PRU00333"/>
    </source>
</evidence>
<evidence type="ECO:0000259" key="23">
    <source>
        <dbReference type="PROSITE" id="PS51337"/>
    </source>
</evidence>
<feature type="binding site" evidence="19">
    <location>
        <position position="269"/>
    </location>
    <ligand>
        <name>Zn(2+)</name>
        <dbReference type="ChEBI" id="CHEBI:29105"/>
    </ligand>
</feature>
<gene>
    <name evidence="24" type="ordered locus">Clole_3632</name>
</gene>
<feature type="binding site" evidence="19">
    <location>
        <position position="270"/>
    </location>
    <ligand>
        <name>Zn(2+)</name>
        <dbReference type="ChEBI" id="CHEBI:29105"/>
    </ligand>
</feature>
<dbReference type="SMART" id="SM01018">
    <property type="entry name" value="B12-binding_2"/>
    <property type="match status" value="1"/>
</dbReference>
<dbReference type="GO" id="GO:0050667">
    <property type="term" value="P:homocysteine metabolic process"/>
    <property type="evidence" value="ECO:0007669"/>
    <property type="project" value="TreeGrafter"/>
</dbReference>
<evidence type="ECO:0000313" key="24">
    <source>
        <dbReference type="EMBL" id="ADZ85315.1"/>
    </source>
</evidence>
<evidence type="ECO:0000256" key="1">
    <source>
        <dbReference type="ARBA" id="ARBA00001700"/>
    </source>
</evidence>
<dbReference type="Gene3D" id="3.20.20.20">
    <property type="entry name" value="Dihydropteroate synthase-like"/>
    <property type="match status" value="1"/>
</dbReference>
<feature type="domain" description="Hcy-binding" evidence="20">
    <location>
        <begin position="1"/>
        <end position="284"/>
    </location>
</feature>
<dbReference type="UniPathway" id="UPA00051">
    <property type="reaction ID" value="UER00081"/>
</dbReference>
<dbReference type="InterPro" id="IPR036724">
    <property type="entry name" value="Cobalamin-bd_sf"/>
</dbReference>
<comment type="similarity">
    <text evidence="5">Belongs to the vitamin-B12 dependent methionine synthase family.</text>
</comment>
<dbReference type="InterPro" id="IPR006158">
    <property type="entry name" value="Cobalamin-bd"/>
</dbReference>
<dbReference type="SUPFAM" id="SSF47644">
    <property type="entry name" value="Methionine synthase domain"/>
    <property type="match status" value="1"/>
</dbReference>
<dbReference type="STRING" id="642492.Clole_3632"/>
<evidence type="ECO:0000256" key="5">
    <source>
        <dbReference type="ARBA" id="ARBA00010398"/>
    </source>
</evidence>
<dbReference type="Pfam" id="PF02607">
    <property type="entry name" value="B12-binding_2"/>
    <property type="match status" value="1"/>
</dbReference>
<name>F2JGX5_CELLD</name>
<evidence type="ECO:0000256" key="16">
    <source>
        <dbReference type="ARBA" id="ARBA00023285"/>
    </source>
</evidence>
<dbReference type="HOGENOM" id="CLU_004914_0_2_9"/>
<dbReference type="eggNOG" id="COG1410">
    <property type="taxonomic scope" value="Bacteria"/>
</dbReference>
<dbReference type="SUPFAM" id="SSF51717">
    <property type="entry name" value="Dihydropteroate synthetase-like"/>
    <property type="match status" value="1"/>
</dbReference>
<keyword evidence="14 19" id="KW-0862">Zinc</keyword>
<comment type="cofactor">
    <cofactor evidence="2 19">
        <name>Zn(2+)</name>
        <dbReference type="ChEBI" id="CHEBI:29105"/>
    </cofactor>
</comment>
<dbReference type="RefSeq" id="WP_013658591.1">
    <property type="nucleotide sequence ID" value="NC_015275.1"/>
</dbReference>
<evidence type="ECO:0000256" key="13">
    <source>
        <dbReference type="ARBA" id="ARBA00022723"/>
    </source>
</evidence>
<dbReference type="PIRSF" id="PIRSF037472">
    <property type="entry name" value="DHPS_mtfrase"/>
    <property type="match status" value="1"/>
</dbReference>
<dbReference type="Pfam" id="PF02574">
    <property type="entry name" value="S-methyl_trans"/>
    <property type="match status" value="1"/>
</dbReference>
<organism evidence="24 25">
    <name type="scientific">Cellulosilyticum lentocellum (strain ATCC 49066 / DSM 5427 / NCIMB 11756 / RHM5)</name>
    <name type="common">Clostridium lentocellum</name>
    <dbReference type="NCBI Taxonomy" id="642492"/>
    <lineage>
        <taxon>Bacteria</taxon>
        <taxon>Bacillati</taxon>
        <taxon>Bacillota</taxon>
        <taxon>Clostridia</taxon>
        <taxon>Lachnospirales</taxon>
        <taxon>Cellulosilyticaceae</taxon>
        <taxon>Cellulosilyticum</taxon>
    </lineage>
</organism>
<evidence type="ECO:0000256" key="6">
    <source>
        <dbReference type="ARBA" id="ARBA00012032"/>
    </source>
</evidence>
<evidence type="ECO:0000256" key="11">
    <source>
        <dbReference type="ARBA" id="ARBA00022679"/>
    </source>
</evidence>
<keyword evidence="11 19" id="KW-0808">Transferase</keyword>
<evidence type="ECO:0000256" key="4">
    <source>
        <dbReference type="ARBA" id="ARBA00005178"/>
    </source>
</evidence>
<evidence type="ECO:0000256" key="8">
    <source>
        <dbReference type="ARBA" id="ARBA00022603"/>
    </source>
</evidence>
<dbReference type="InterPro" id="IPR011005">
    <property type="entry name" value="Dihydropteroate_synth-like_sf"/>
</dbReference>
<keyword evidence="9" id="KW-0028">Amino-acid biosynthesis</keyword>
<dbReference type="GO" id="GO:0008705">
    <property type="term" value="F:methionine synthase activity"/>
    <property type="evidence" value="ECO:0007669"/>
    <property type="project" value="UniProtKB-EC"/>
</dbReference>
<protein>
    <recommendedName>
        <fullName evidence="7">Methionine synthase</fullName>
        <ecNumber evidence="6">2.1.1.13</ecNumber>
    </recommendedName>
    <alternativeName>
        <fullName evidence="18">5-methyltetrahydrofolate--homocysteine methyltransferase</fullName>
    </alternativeName>
</protein>
<dbReference type="KEGG" id="cle:Clole_3632"/>
<feature type="domain" description="Pterin-binding" evidence="21">
    <location>
        <begin position="312"/>
        <end position="556"/>
    </location>
</feature>
<feature type="domain" description="B12-binding N-terminal" evidence="23">
    <location>
        <begin position="579"/>
        <end position="672"/>
    </location>
</feature>
<feature type="domain" description="B12-binding" evidence="22">
    <location>
        <begin position="675"/>
        <end position="793"/>
    </location>
</feature>
<keyword evidence="15" id="KW-0486">Methionine biosynthesis</keyword>
<dbReference type="EMBL" id="CP002582">
    <property type="protein sequence ID" value="ADZ85315.1"/>
    <property type="molecule type" value="Genomic_DNA"/>
</dbReference>
<dbReference type="PROSITE" id="PS51337">
    <property type="entry name" value="B12_BINDING_NTER"/>
    <property type="match status" value="1"/>
</dbReference>
<dbReference type="Pfam" id="PF02310">
    <property type="entry name" value="B12-binding"/>
    <property type="match status" value="1"/>
</dbReference>
<dbReference type="EC" id="2.1.1.13" evidence="6"/>
<dbReference type="eggNOG" id="COG0646">
    <property type="taxonomic scope" value="Bacteria"/>
</dbReference>
<evidence type="ECO:0000256" key="9">
    <source>
        <dbReference type="ARBA" id="ARBA00022605"/>
    </source>
</evidence>
<evidence type="ECO:0000259" key="21">
    <source>
        <dbReference type="PROSITE" id="PS50972"/>
    </source>
</evidence>
<dbReference type="Pfam" id="PF00809">
    <property type="entry name" value="Pterin_bind"/>
    <property type="match status" value="1"/>
</dbReference>
<evidence type="ECO:0000256" key="7">
    <source>
        <dbReference type="ARBA" id="ARBA00013998"/>
    </source>
</evidence>
<dbReference type="PANTHER" id="PTHR45833">
    <property type="entry name" value="METHIONINE SYNTHASE"/>
    <property type="match status" value="1"/>
</dbReference>
<dbReference type="InterPro" id="IPR000489">
    <property type="entry name" value="Pterin-binding_dom"/>
</dbReference>